<evidence type="ECO:0000256" key="2">
    <source>
        <dbReference type="SAM" id="MobiDB-lite"/>
    </source>
</evidence>
<comment type="caution">
    <text evidence="3">The sequence shown here is derived from an EMBL/GenBank/DDBJ whole genome shotgun (WGS) entry which is preliminary data.</text>
</comment>
<gene>
    <name evidence="3" type="ORF">ODALV1_LOCUS18833</name>
</gene>
<protein>
    <submittedName>
        <fullName evidence="3">Uncharacterized protein</fullName>
    </submittedName>
</protein>
<keyword evidence="4" id="KW-1185">Reference proteome</keyword>
<accession>A0ABP1R9R6</accession>
<evidence type="ECO:0000313" key="4">
    <source>
        <dbReference type="Proteomes" id="UP001642540"/>
    </source>
</evidence>
<feature type="region of interest" description="Disordered" evidence="2">
    <location>
        <begin position="1"/>
        <end position="28"/>
    </location>
</feature>
<reference evidence="3 4" key="1">
    <citation type="submission" date="2024-08" db="EMBL/GenBank/DDBJ databases">
        <authorList>
            <person name="Cucini C."/>
            <person name="Frati F."/>
        </authorList>
    </citation>
    <scope>NUCLEOTIDE SEQUENCE [LARGE SCALE GENOMIC DNA]</scope>
</reference>
<dbReference type="EMBL" id="CAXLJM020000062">
    <property type="protein sequence ID" value="CAL8120061.1"/>
    <property type="molecule type" value="Genomic_DNA"/>
</dbReference>
<dbReference type="Proteomes" id="UP001642540">
    <property type="component" value="Unassembled WGS sequence"/>
</dbReference>
<name>A0ABP1R9R6_9HEXA</name>
<sequence>MGSKTKTTVSTTPLSRRRRDDAKKGKRRKEYLATTMFIKRRRERLFQNQQRKLRELKRLIIEFEKIKLRVNAISRKVNEGPPKSDSNE</sequence>
<keyword evidence="1" id="KW-0175">Coiled coil</keyword>
<evidence type="ECO:0000313" key="3">
    <source>
        <dbReference type="EMBL" id="CAL8120061.1"/>
    </source>
</evidence>
<proteinExistence type="predicted"/>
<feature type="compositionally biased region" description="Polar residues" evidence="2">
    <location>
        <begin position="1"/>
        <end position="14"/>
    </location>
</feature>
<evidence type="ECO:0000256" key="1">
    <source>
        <dbReference type="SAM" id="Coils"/>
    </source>
</evidence>
<feature type="coiled-coil region" evidence="1">
    <location>
        <begin position="39"/>
        <end position="66"/>
    </location>
</feature>
<organism evidence="3 4">
    <name type="scientific">Orchesella dallaii</name>
    <dbReference type="NCBI Taxonomy" id="48710"/>
    <lineage>
        <taxon>Eukaryota</taxon>
        <taxon>Metazoa</taxon>
        <taxon>Ecdysozoa</taxon>
        <taxon>Arthropoda</taxon>
        <taxon>Hexapoda</taxon>
        <taxon>Collembola</taxon>
        <taxon>Entomobryomorpha</taxon>
        <taxon>Entomobryoidea</taxon>
        <taxon>Orchesellidae</taxon>
        <taxon>Orchesellinae</taxon>
        <taxon>Orchesella</taxon>
    </lineage>
</organism>